<organism evidence="8 9">
    <name type="scientific">Cellulomonas alba</name>
    <dbReference type="NCBI Taxonomy" id="3053467"/>
    <lineage>
        <taxon>Bacteria</taxon>
        <taxon>Bacillati</taxon>
        <taxon>Actinomycetota</taxon>
        <taxon>Actinomycetes</taxon>
        <taxon>Micrococcales</taxon>
        <taxon>Cellulomonadaceae</taxon>
        <taxon>Cellulomonas</taxon>
    </lineage>
</organism>
<comment type="subcellular location">
    <subcellularLocation>
        <location evidence="1">Membrane</location>
        <topology evidence="1">Multi-pass membrane protein</topology>
    </subcellularLocation>
</comment>
<feature type="transmembrane region" description="Helical" evidence="7">
    <location>
        <begin position="184"/>
        <end position="204"/>
    </location>
</feature>
<protein>
    <submittedName>
        <fullName evidence="8">Nramp family divalent metal transporter</fullName>
    </submittedName>
</protein>
<gene>
    <name evidence="8" type="ORF">QRT04_07875</name>
</gene>
<sequence>MSASDEGVPGGRTAALEATPDAPPPSGRGASTSGGQVAPPRRGRTALLLGPAFVAAIAYVDPGNVAANLTAGSRYGYLLLWVLVVADVIAVLVQYQSAKLGLVTGRSLPAVLGERLRRGPRIAYWLQAEVVAAATDIAEVVGGAIALHLLFGLPLALGGVIVGVVSLGLLTLQSRYGQRRFEVVIIGLLAVITIGFLAGLLVSPPDARGVLSGLVPRFDGPGSVLLAASMLGATVMPHVIYLHSALVHDRHGHPSDHDARTHLLRATRWDVGAALAVAGVVNIGLLLLAASGLRDAAGSTDSIEGAHAAIVDAFGVGVGVVFAVGLLASGLASSSVGAYAGSTIMAGLLHRQVPIVVRRVVTLVPAVVLLAAGADPTWTLVLSQVVLCFGIPFAMVPLVRLTRDARLMGVHRNGRRLHGTLLVVVGLVVALNLTLVALLVVG</sequence>
<evidence type="ECO:0000256" key="2">
    <source>
        <dbReference type="ARBA" id="ARBA00022448"/>
    </source>
</evidence>
<feature type="region of interest" description="Disordered" evidence="6">
    <location>
        <begin position="1"/>
        <end position="40"/>
    </location>
</feature>
<keyword evidence="3 7" id="KW-0812">Transmembrane</keyword>
<dbReference type="EMBL" id="JAUCGQ010000001">
    <property type="protein sequence ID" value="MDM7854846.1"/>
    <property type="molecule type" value="Genomic_DNA"/>
</dbReference>
<feature type="transmembrane region" description="Helical" evidence="7">
    <location>
        <begin position="46"/>
        <end position="63"/>
    </location>
</feature>
<dbReference type="NCBIfam" id="NF001923">
    <property type="entry name" value="PRK00701.1"/>
    <property type="match status" value="1"/>
</dbReference>
<dbReference type="PRINTS" id="PR00447">
    <property type="entry name" value="NATRESASSCMP"/>
</dbReference>
<reference evidence="8 9" key="1">
    <citation type="submission" date="2023-06" db="EMBL/GenBank/DDBJ databases">
        <title>Cellulomonas sp. MW4 Whole genome sequence.</title>
        <authorList>
            <person name="Park S."/>
        </authorList>
    </citation>
    <scope>NUCLEOTIDE SEQUENCE [LARGE SCALE GENOMIC DNA]</scope>
    <source>
        <strain evidence="8 9">MW4</strain>
    </source>
</reference>
<keyword evidence="4 7" id="KW-1133">Transmembrane helix</keyword>
<feature type="transmembrane region" description="Helical" evidence="7">
    <location>
        <begin position="75"/>
        <end position="93"/>
    </location>
</feature>
<dbReference type="RefSeq" id="WP_289454668.1">
    <property type="nucleotide sequence ID" value="NZ_JAUCGQ010000001.1"/>
</dbReference>
<proteinExistence type="predicted"/>
<evidence type="ECO:0000256" key="6">
    <source>
        <dbReference type="SAM" id="MobiDB-lite"/>
    </source>
</evidence>
<keyword evidence="2" id="KW-0813">Transport</keyword>
<dbReference type="InterPro" id="IPR001046">
    <property type="entry name" value="NRAMP_fam"/>
</dbReference>
<name>A0ABT7SF81_9CELL</name>
<dbReference type="NCBIfam" id="NF037982">
    <property type="entry name" value="Nramp_1"/>
    <property type="match status" value="1"/>
</dbReference>
<evidence type="ECO:0000313" key="9">
    <source>
        <dbReference type="Proteomes" id="UP001529338"/>
    </source>
</evidence>
<dbReference type="PANTHER" id="PTHR11706">
    <property type="entry name" value="SOLUTE CARRIER PROTEIN FAMILY 11 MEMBER"/>
    <property type="match status" value="1"/>
</dbReference>
<evidence type="ECO:0000256" key="1">
    <source>
        <dbReference type="ARBA" id="ARBA00004141"/>
    </source>
</evidence>
<feature type="transmembrane region" description="Helical" evidence="7">
    <location>
        <begin position="224"/>
        <end position="248"/>
    </location>
</feature>
<keyword evidence="5 7" id="KW-0472">Membrane</keyword>
<evidence type="ECO:0000256" key="3">
    <source>
        <dbReference type="ARBA" id="ARBA00022692"/>
    </source>
</evidence>
<evidence type="ECO:0000256" key="7">
    <source>
        <dbReference type="SAM" id="Phobius"/>
    </source>
</evidence>
<comment type="caution">
    <text evidence="8">The sequence shown here is derived from an EMBL/GenBank/DDBJ whole genome shotgun (WGS) entry which is preliminary data.</text>
</comment>
<evidence type="ECO:0000313" key="8">
    <source>
        <dbReference type="EMBL" id="MDM7854846.1"/>
    </source>
</evidence>
<feature type="transmembrane region" description="Helical" evidence="7">
    <location>
        <begin position="420"/>
        <end position="441"/>
    </location>
</feature>
<dbReference type="Pfam" id="PF01566">
    <property type="entry name" value="Nramp"/>
    <property type="match status" value="1"/>
</dbReference>
<evidence type="ECO:0000256" key="4">
    <source>
        <dbReference type="ARBA" id="ARBA00022989"/>
    </source>
</evidence>
<keyword evidence="9" id="KW-1185">Reference proteome</keyword>
<evidence type="ECO:0000256" key="5">
    <source>
        <dbReference type="ARBA" id="ARBA00023136"/>
    </source>
</evidence>
<dbReference type="PANTHER" id="PTHR11706:SF33">
    <property type="entry name" value="NATURAL RESISTANCE-ASSOCIATED MACROPHAGE PROTEIN 2"/>
    <property type="match status" value="1"/>
</dbReference>
<feature type="transmembrane region" description="Helical" evidence="7">
    <location>
        <begin position="313"/>
        <end position="341"/>
    </location>
</feature>
<feature type="transmembrane region" description="Helical" evidence="7">
    <location>
        <begin position="269"/>
        <end position="293"/>
    </location>
</feature>
<feature type="transmembrane region" description="Helical" evidence="7">
    <location>
        <begin position="378"/>
        <end position="399"/>
    </location>
</feature>
<feature type="transmembrane region" description="Helical" evidence="7">
    <location>
        <begin position="353"/>
        <end position="372"/>
    </location>
</feature>
<accession>A0ABT7SF81</accession>
<dbReference type="Proteomes" id="UP001529338">
    <property type="component" value="Unassembled WGS sequence"/>
</dbReference>
<feature type="transmembrane region" description="Helical" evidence="7">
    <location>
        <begin position="151"/>
        <end position="172"/>
    </location>
</feature>